<keyword evidence="10" id="KW-1185">Reference proteome</keyword>
<name>A0A3M0CLQ6_9PROT</name>
<dbReference type="GO" id="GO:0005886">
    <property type="term" value="C:plasma membrane"/>
    <property type="evidence" value="ECO:0007669"/>
    <property type="project" value="UniProtKB-SubCell"/>
</dbReference>
<dbReference type="InterPro" id="IPR052017">
    <property type="entry name" value="TSUP"/>
</dbReference>
<sequence>METAIIAFAALAASLLTLFSGFGLGTLLMPAFALFFPVPVAVAATAVVHLANNLFKFILLGRLADWPVVLRFGLPAALSAVAGALLLAELAAQPPVLDYILFGQAVNVTMINLVIGLLILAFAILELSPAFAVIQVPRRYLAAGGVLSGFFGGLSGNQGALRSAFLIKAGLDKQGFVATGVVCSVIVDTVRIVVYGLALHSGGFGGFDSALTGTVALAMLMAFAGAYLGVRLLGKVTLRFVQLAVAVMMMIVGLGLVSGLL</sequence>
<dbReference type="Pfam" id="PF01925">
    <property type="entry name" value="TauE"/>
    <property type="match status" value="1"/>
</dbReference>
<reference evidence="9 10" key="1">
    <citation type="submission" date="2018-10" db="EMBL/GenBank/DDBJ databases">
        <title>Genomic Encyclopedia of Archaeal and Bacterial Type Strains, Phase II (KMG-II): from individual species to whole genera.</title>
        <authorList>
            <person name="Goeker M."/>
        </authorList>
    </citation>
    <scope>NUCLEOTIDE SEQUENCE [LARGE SCALE GENOMIC DNA]</scope>
    <source>
        <strain evidence="9 10">DSM 25217</strain>
    </source>
</reference>
<evidence type="ECO:0000256" key="5">
    <source>
        <dbReference type="ARBA" id="ARBA00022692"/>
    </source>
</evidence>
<organism evidence="9 10">
    <name type="scientific">Eilatimonas milleporae</name>
    <dbReference type="NCBI Taxonomy" id="911205"/>
    <lineage>
        <taxon>Bacteria</taxon>
        <taxon>Pseudomonadati</taxon>
        <taxon>Pseudomonadota</taxon>
        <taxon>Alphaproteobacteria</taxon>
        <taxon>Kordiimonadales</taxon>
        <taxon>Kordiimonadaceae</taxon>
        <taxon>Eilatimonas</taxon>
    </lineage>
</organism>
<keyword evidence="6 8" id="KW-1133">Transmembrane helix</keyword>
<keyword evidence="3" id="KW-0813">Transport</keyword>
<dbReference type="PANTHER" id="PTHR30269">
    <property type="entry name" value="TRANSMEMBRANE PROTEIN YFCA"/>
    <property type="match status" value="1"/>
</dbReference>
<comment type="subcellular location">
    <subcellularLocation>
        <location evidence="1 8">Cell membrane</location>
        <topology evidence="1 8">Multi-pass membrane protein</topology>
    </subcellularLocation>
</comment>
<feature type="transmembrane region" description="Helical" evidence="8">
    <location>
        <begin position="63"/>
        <end position="87"/>
    </location>
</feature>
<dbReference type="AlphaFoldDB" id="A0A3M0CLQ6"/>
<dbReference type="PANTHER" id="PTHR30269:SF37">
    <property type="entry name" value="MEMBRANE TRANSPORTER PROTEIN"/>
    <property type="match status" value="1"/>
</dbReference>
<evidence type="ECO:0000256" key="8">
    <source>
        <dbReference type="RuleBase" id="RU363041"/>
    </source>
</evidence>
<gene>
    <name evidence="9" type="ORF">BXY39_1969</name>
</gene>
<feature type="transmembrane region" description="Helical" evidence="8">
    <location>
        <begin position="240"/>
        <end position="260"/>
    </location>
</feature>
<evidence type="ECO:0000256" key="6">
    <source>
        <dbReference type="ARBA" id="ARBA00022989"/>
    </source>
</evidence>
<feature type="transmembrane region" description="Helical" evidence="8">
    <location>
        <begin position="176"/>
        <end position="198"/>
    </location>
</feature>
<comment type="caution">
    <text evidence="9">The sequence shown here is derived from an EMBL/GenBank/DDBJ whole genome shotgun (WGS) entry which is preliminary data.</text>
</comment>
<evidence type="ECO:0000256" key="3">
    <source>
        <dbReference type="ARBA" id="ARBA00022448"/>
    </source>
</evidence>
<dbReference type="OrthoDB" id="8480055at2"/>
<accession>A0A3M0CLQ6</accession>
<feature type="transmembrane region" description="Helical" evidence="8">
    <location>
        <begin position="31"/>
        <end position="51"/>
    </location>
</feature>
<keyword evidence="7 8" id="KW-0472">Membrane</keyword>
<keyword evidence="5 8" id="KW-0812">Transmembrane</keyword>
<evidence type="ECO:0000256" key="1">
    <source>
        <dbReference type="ARBA" id="ARBA00004651"/>
    </source>
</evidence>
<dbReference type="Proteomes" id="UP000271227">
    <property type="component" value="Unassembled WGS sequence"/>
</dbReference>
<dbReference type="EMBL" id="REFR01000011">
    <property type="protein sequence ID" value="RMB07876.1"/>
    <property type="molecule type" value="Genomic_DNA"/>
</dbReference>
<proteinExistence type="inferred from homology"/>
<evidence type="ECO:0000256" key="7">
    <source>
        <dbReference type="ARBA" id="ARBA00023136"/>
    </source>
</evidence>
<dbReference type="InterPro" id="IPR002781">
    <property type="entry name" value="TM_pro_TauE-like"/>
</dbReference>
<evidence type="ECO:0000313" key="9">
    <source>
        <dbReference type="EMBL" id="RMB07876.1"/>
    </source>
</evidence>
<comment type="similarity">
    <text evidence="2 8">Belongs to the 4-toluene sulfonate uptake permease (TSUP) (TC 2.A.102) family.</text>
</comment>
<dbReference type="RefSeq" id="WP_121938654.1">
    <property type="nucleotide sequence ID" value="NZ_REFR01000011.1"/>
</dbReference>
<dbReference type="InParanoid" id="A0A3M0CLQ6"/>
<feature type="transmembrane region" description="Helical" evidence="8">
    <location>
        <begin position="210"/>
        <end position="228"/>
    </location>
</feature>
<evidence type="ECO:0000313" key="10">
    <source>
        <dbReference type="Proteomes" id="UP000271227"/>
    </source>
</evidence>
<protein>
    <recommendedName>
        <fullName evidence="8">Probable membrane transporter protein</fullName>
    </recommendedName>
</protein>
<evidence type="ECO:0000256" key="2">
    <source>
        <dbReference type="ARBA" id="ARBA00009142"/>
    </source>
</evidence>
<keyword evidence="4 8" id="KW-1003">Cell membrane</keyword>
<feature type="transmembrane region" description="Helical" evidence="8">
    <location>
        <begin position="139"/>
        <end position="156"/>
    </location>
</feature>
<feature type="transmembrane region" description="Helical" evidence="8">
    <location>
        <begin position="99"/>
        <end position="127"/>
    </location>
</feature>
<evidence type="ECO:0000256" key="4">
    <source>
        <dbReference type="ARBA" id="ARBA00022475"/>
    </source>
</evidence>